<keyword evidence="10" id="KW-1185">Reference proteome</keyword>
<keyword evidence="4 6" id="KW-0472">Membrane</keyword>
<dbReference type="Ensembl" id="ENSLLET00000026368.1">
    <property type="protein sequence ID" value="ENSLLEP00000025396.1"/>
    <property type="gene ID" value="ENSLLEG00000016128.1"/>
</dbReference>
<feature type="compositionally biased region" description="Low complexity" evidence="5">
    <location>
        <begin position="153"/>
        <end position="162"/>
    </location>
</feature>
<dbReference type="PANTHER" id="PTHR31395">
    <property type="entry name" value="SHISA"/>
    <property type="match status" value="1"/>
</dbReference>
<evidence type="ECO:0000256" key="3">
    <source>
        <dbReference type="ARBA" id="ARBA00022989"/>
    </source>
</evidence>
<feature type="domain" description="Shisa N-terminal" evidence="8">
    <location>
        <begin position="20"/>
        <end position="75"/>
    </location>
</feature>
<dbReference type="GeneTree" id="ENSGT00940000157443"/>
<dbReference type="AlphaFoldDB" id="A0A8C5PP17"/>
<evidence type="ECO:0000259" key="8">
    <source>
        <dbReference type="Pfam" id="PF13908"/>
    </source>
</evidence>
<feature type="transmembrane region" description="Helical" evidence="6">
    <location>
        <begin position="94"/>
        <end position="117"/>
    </location>
</feature>
<evidence type="ECO:0000256" key="5">
    <source>
        <dbReference type="SAM" id="MobiDB-lite"/>
    </source>
</evidence>
<protein>
    <recommendedName>
        <fullName evidence="8">Shisa N-terminal domain-containing protein</fullName>
    </recommendedName>
</protein>
<evidence type="ECO:0000313" key="9">
    <source>
        <dbReference type="Ensembl" id="ENSLLEP00000025396.1"/>
    </source>
</evidence>
<feature type="chain" id="PRO_5034495361" description="Shisa N-terminal domain-containing protein" evidence="7">
    <location>
        <begin position="18"/>
        <end position="269"/>
    </location>
</feature>
<evidence type="ECO:0000313" key="10">
    <source>
        <dbReference type="Proteomes" id="UP000694569"/>
    </source>
</evidence>
<evidence type="ECO:0000256" key="4">
    <source>
        <dbReference type="ARBA" id="ARBA00023136"/>
    </source>
</evidence>
<dbReference type="GO" id="GO:0016020">
    <property type="term" value="C:membrane"/>
    <property type="evidence" value="ECO:0007669"/>
    <property type="project" value="UniProtKB-SubCell"/>
</dbReference>
<comment type="subcellular location">
    <subcellularLocation>
        <location evidence="1">Membrane</location>
    </subcellularLocation>
</comment>
<reference evidence="9" key="1">
    <citation type="submission" date="2025-08" db="UniProtKB">
        <authorList>
            <consortium name="Ensembl"/>
        </authorList>
    </citation>
    <scope>IDENTIFICATION</scope>
</reference>
<dbReference type="PANTHER" id="PTHR31395:SF25">
    <property type="entry name" value="ABLIM_ANCHOR DOMAIN-CONTAINING PROTEIN"/>
    <property type="match status" value="1"/>
</dbReference>
<keyword evidence="7" id="KW-0732">Signal</keyword>
<dbReference type="Proteomes" id="UP000694569">
    <property type="component" value="Unplaced"/>
</dbReference>
<organism evidence="9 10">
    <name type="scientific">Leptobrachium leishanense</name>
    <name type="common">Leishan spiny toad</name>
    <dbReference type="NCBI Taxonomy" id="445787"/>
    <lineage>
        <taxon>Eukaryota</taxon>
        <taxon>Metazoa</taxon>
        <taxon>Chordata</taxon>
        <taxon>Craniata</taxon>
        <taxon>Vertebrata</taxon>
        <taxon>Euteleostomi</taxon>
        <taxon>Amphibia</taxon>
        <taxon>Batrachia</taxon>
        <taxon>Anura</taxon>
        <taxon>Pelobatoidea</taxon>
        <taxon>Megophryidae</taxon>
        <taxon>Leptobrachium</taxon>
    </lineage>
</organism>
<dbReference type="OrthoDB" id="10025410at2759"/>
<feature type="compositionally biased region" description="Polar residues" evidence="5">
    <location>
        <begin position="134"/>
        <end position="145"/>
    </location>
</feature>
<evidence type="ECO:0000256" key="2">
    <source>
        <dbReference type="ARBA" id="ARBA00022692"/>
    </source>
</evidence>
<feature type="region of interest" description="Disordered" evidence="5">
    <location>
        <begin position="129"/>
        <end position="162"/>
    </location>
</feature>
<keyword evidence="2 6" id="KW-0812">Transmembrane</keyword>
<sequence>MSLPLVLALLLAASCAAQQGEYCHGWADGHGSWHPGFHCPEKRYDPQEATFCCGSCALRYCCTAREARLDQGLCPSEEPGGGVPVVEQAEAVPMYVPFLLVGSVFVMFVLVGSLVGVCCCKCVKPPLETDGSGPASTQSHLLNTEPSRDLSRNSDSSSSLAPRASLAVRPPNMCPLGSDSQSVFMNMTAPFAMMGCPQGSPFICTTAGTPYMNYGVPPEHSIVLNQAAYMNAMSCYGSSINAYGQNLNPYPTLTQQSEHIIPNGSPPRC</sequence>
<dbReference type="InterPro" id="IPR053891">
    <property type="entry name" value="Shisa_N"/>
</dbReference>
<evidence type="ECO:0000256" key="1">
    <source>
        <dbReference type="ARBA" id="ARBA00004370"/>
    </source>
</evidence>
<name>A0A8C5PP17_9ANUR</name>
<accession>A0A8C5PP17</accession>
<evidence type="ECO:0000256" key="6">
    <source>
        <dbReference type="SAM" id="Phobius"/>
    </source>
</evidence>
<dbReference type="Pfam" id="PF13908">
    <property type="entry name" value="Shisa_N"/>
    <property type="match status" value="1"/>
</dbReference>
<dbReference type="InterPro" id="IPR026910">
    <property type="entry name" value="Shisa"/>
</dbReference>
<feature type="signal peptide" evidence="7">
    <location>
        <begin position="1"/>
        <end position="17"/>
    </location>
</feature>
<proteinExistence type="predicted"/>
<evidence type="ECO:0000256" key="7">
    <source>
        <dbReference type="SAM" id="SignalP"/>
    </source>
</evidence>
<keyword evidence="3 6" id="KW-1133">Transmembrane helix</keyword>
<reference evidence="9" key="2">
    <citation type="submission" date="2025-09" db="UniProtKB">
        <authorList>
            <consortium name="Ensembl"/>
        </authorList>
    </citation>
    <scope>IDENTIFICATION</scope>
</reference>